<proteinExistence type="inferred from homology"/>
<dbReference type="EMBL" id="AAOA02000001">
    <property type="protein sequence ID" value="EAQ97833.1"/>
    <property type="molecule type" value="Genomic_DNA"/>
</dbReference>
<dbReference type="GO" id="GO:0005737">
    <property type="term" value="C:cytoplasm"/>
    <property type="evidence" value="ECO:0007669"/>
    <property type="project" value="UniProtKB-SubCell"/>
</dbReference>
<dbReference type="InterPro" id="IPR054170">
    <property type="entry name" value="RlmL_1st"/>
</dbReference>
<dbReference type="HAMAP" id="MF_01858">
    <property type="entry name" value="23SrRNA_methyltr_KL"/>
    <property type="match status" value="1"/>
</dbReference>
<dbReference type="EC" id="2.1.1.173" evidence="6"/>
<evidence type="ECO:0000256" key="2">
    <source>
        <dbReference type="ARBA" id="ARBA00022552"/>
    </source>
</evidence>
<accession>A4A838</accession>
<dbReference type="Pfam" id="PF02926">
    <property type="entry name" value="THUMP"/>
    <property type="match status" value="1"/>
</dbReference>
<dbReference type="InterPro" id="IPR019614">
    <property type="entry name" value="SAM-dep_methyl-trfase"/>
</dbReference>
<dbReference type="HOGENOM" id="CLU_014042_2_0_6"/>
<dbReference type="Pfam" id="PF10672">
    <property type="entry name" value="Methyltrans_SAM"/>
    <property type="match status" value="1"/>
</dbReference>
<keyword evidence="1 6" id="KW-0963">Cytoplasm</keyword>
<dbReference type="GO" id="GO:0003723">
    <property type="term" value="F:RNA binding"/>
    <property type="evidence" value="ECO:0007669"/>
    <property type="project" value="UniProtKB-UniRule"/>
</dbReference>
<evidence type="ECO:0000313" key="10">
    <source>
        <dbReference type="Proteomes" id="UP000019205"/>
    </source>
</evidence>
<dbReference type="PROSITE" id="PS51165">
    <property type="entry name" value="THUMP"/>
    <property type="match status" value="1"/>
</dbReference>
<dbReference type="InterPro" id="IPR017244">
    <property type="entry name" value="23SrRNA_methyltr_KL"/>
</dbReference>
<keyword evidence="10" id="KW-1185">Reference proteome</keyword>
<comment type="function">
    <text evidence="6">Specifically methylates the guanine in position 2445 (m2G2445) and the guanine in position 2069 (m7G2069) of 23S rRNA.</text>
</comment>
<gene>
    <name evidence="6" type="primary">rlmL</name>
    <name evidence="9" type="ORF">KT71_14724</name>
</gene>
<keyword evidence="5 6" id="KW-0949">S-adenosyl-L-methionine</keyword>
<reference evidence="9 10" key="2">
    <citation type="journal article" date="2009" name="PLoS ONE">
        <title>The photosynthetic apparatus and its regulation in the aerobic gammaproteobacterium Congregibacter litoralis gen. nov., sp. nov.</title>
        <authorList>
            <person name="Spring S."/>
            <person name="Lunsdorf H."/>
            <person name="Fuchs B.M."/>
            <person name="Tindall B.J."/>
        </authorList>
    </citation>
    <scope>NUCLEOTIDE SEQUENCE [LARGE SCALE GENOMIC DNA]</scope>
    <source>
        <strain evidence="9">KT71</strain>
    </source>
</reference>
<evidence type="ECO:0000256" key="3">
    <source>
        <dbReference type="ARBA" id="ARBA00022603"/>
    </source>
</evidence>
<dbReference type="Gene3D" id="3.40.50.150">
    <property type="entry name" value="Vaccinia Virus protein VP39"/>
    <property type="match status" value="2"/>
</dbReference>
<dbReference type="AlphaFoldDB" id="A4A838"/>
<evidence type="ECO:0000313" key="9">
    <source>
        <dbReference type="EMBL" id="EAQ97833.1"/>
    </source>
</evidence>
<keyword evidence="3 6" id="KW-0489">Methyltransferase</keyword>
<dbReference type="CDD" id="cd02440">
    <property type="entry name" value="AdoMet_MTases"/>
    <property type="match status" value="1"/>
</dbReference>
<reference evidence="9 10" key="1">
    <citation type="journal article" date="2007" name="Proc. Natl. Acad. Sci. U.S.A.">
        <title>Characterization of a marine gammaproteobacterium capable of aerobic anoxygenic photosynthesis.</title>
        <authorList>
            <person name="Fuchs B.M."/>
            <person name="Spring S."/>
            <person name="Teeling H."/>
            <person name="Quast C."/>
            <person name="Wulf J."/>
            <person name="Schattenhofer M."/>
            <person name="Yan S."/>
            <person name="Ferriera S."/>
            <person name="Johnson J."/>
            <person name="Glockner F.O."/>
            <person name="Amann R."/>
        </authorList>
    </citation>
    <scope>NUCLEOTIDE SEQUENCE [LARGE SCALE GENOMIC DNA]</scope>
    <source>
        <strain evidence="9">KT71</strain>
    </source>
</reference>
<evidence type="ECO:0000256" key="4">
    <source>
        <dbReference type="ARBA" id="ARBA00022679"/>
    </source>
</evidence>
<feature type="domain" description="THUMP" evidence="8">
    <location>
        <begin position="48"/>
        <end position="159"/>
    </location>
</feature>
<sequence length="742" mass="82341">MIADTPRQWLATCPRALPPVLAAELEALGATDIREQQAGVSFTGTRAVMYRVCLWSRIATRVLLPVGEGAAGDADALYATLLEIPWPDLLAEGASIAVNFNGTNSEIRNTRFGAQRSKDAILDKYRAAGRAPPRVNPEAPDLHIVVRLHRDHIDVALDMVGESLHRRGYRRAAGDAPLKENLAAALLLRADWPQLAREGAALVDPMCGSATLLLEGAQIAADQAPALGRTRFDFMGWQGHDPEQWSAVHSEARGRAERGLAAGLPEIRGYDADPKVIRRAEENIAAAGLAKWVRVSVKALGEVRKPTHVALPKGLLITNPPYGERIGRKDSLPQLYRHLGELLHREFAGWQAAILAGDREHGRSLGLRSHKQYQLFNGRLPVTLLLLDLEGNRLADGDALVARKDLEIDIPEAEALPELSDGAEMFANRLRKNQRKLASWLKRSGNECYRLYDADIPEYAVAVDRYGDYLHVAEYKAPAQVSEAAAAQRLNDVRQSLPAATGVSADRIVFKQRERQRGKAQYEVRGDEGEMLSVREGEARLLVNLHDYLDTGLFLDHRPLRLRIAAEATGLRFLNLYCYTGSATVHAALAGARETVSVDLSNSYLRWLGQNLAHNGLAETRHHLVRADVMQWLREGDELFDLILLDPPSFSNSRKVPGSFDVQRDHGGLLNLAMQRLAPEGVLYFSNNRRKFRLDGEVSERFAVKDITRSTLDPDFQRNPVPHQCWEMRHKTLQGVADSAKK</sequence>
<dbReference type="InterPro" id="IPR029063">
    <property type="entry name" value="SAM-dependent_MTases_sf"/>
</dbReference>
<dbReference type="PANTHER" id="PTHR47313:SF1">
    <property type="entry name" value="RIBOSOMAL RNA LARGE SUBUNIT METHYLTRANSFERASE K_L"/>
    <property type="match status" value="1"/>
</dbReference>
<dbReference type="eggNOG" id="COG0116">
    <property type="taxonomic scope" value="Bacteria"/>
</dbReference>
<dbReference type="GO" id="GO:0070043">
    <property type="term" value="F:rRNA (guanine-N7-)-methyltransferase activity"/>
    <property type="evidence" value="ECO:0007669"/>
    <property type="project" value="UniProtKB-UniRule"/>
</dbReference>
<dbReference type="PIRSF" id="PIRSF037618">
    <property type="entry name" value="RNA_Mtase_bacteria_prd"/>
    <property type="match status" value="1"/>
</dbReference>
<organism evidence="9 10">
    <name type="scientific">Congregibacter litoralis KT71</name>
    <dbReference type="NCBI Taxonomy" id="314285"/>
    <lineage>
        <taxon>Bacteria</taxon>
        <taxon>Pseudomonadati</taxon>
        <taxon>Pseudomonadota</taxon>
        <taxon>Gammaproteobacteria</taxon>
        <taxon>Cellvibrionales</taxon>
        <taxon>Halieaceae</taxon>
        <taxon>Congregibacter</taxon>
    </lineage>
</organism>
<dbReference type="EC" id="2.1.1.264" evidence="6"/>
<keyword evidence="7" id="KW-0694">RNA-binding</keyword>
<dbReference type="InterPro" id="IPR000241">
    <property type="entry name" value="RlmKL-like_Mtase"/>
</dbReference>
<dbReference type="Pfam" id="PF22020">
    <property type="entry name" value="RlmL_1st"/>
    <property type="match status" value="1"/>
</dbReference>
<name>A4A838_9GAMM</name>
<dbReference type="InterPro" id="IPR002052">
    <property type="entry name" value="DNA_methylase_N6_adenine_CS"/>
</dbReference>
<dbReference type="PROSITE" id="PS00092">
    <property type="entry name" value="N6_MTASE"/>
    <property type="match status" value="1"/>
</dbReference>
<dbReference type="Pfam" id="PF01170">
    <property type="entry name" value="UPF0020"/>
    <property type="match status" value="1"/>
</dbReference>
<dbReference type="RefSeq" id="WP_008295383.1">
    <property type="nucleotide sequence ID" value="NZ_CM002299.1"/>
</dbReference>
<dbReference type="PANTHER" id="PTHR47313">
    <property type="entry name" value="RIBOSOMAL RNA LARGE SUBUNIT METHYLTRANSFERASE K/L"/>
    <property type="match status" value="1"/>
</dbReference>
<evidence type="ECO:0000256" key="6">
    <source>
        <dbReference type="HAMAP-Rule" id="MF_01858"/>
    </source>
</evidence>
<keyword evidence="2 6" id="KW-0698">rRNA processing</keyword>
<comment type="caution">
    <text evidence="9">The sequence shown here is derived from an EMBL/GenBank/DDBJ whole genome shotgun (WGS) entry which is preliminary data.</text>
</comment>
<comment type="catalytic activity">
    <reaction evidence="6">
        <text>guanosine(2069) in 23S rRNA + S-adenosyl-L-methionine = N(2)-methylguanosine(2069) in 23S rRNA + S-adenosyl-L-homocysteine + H(+)</text>
        <dbReference type="Rhea" id="RHEA:43772"/>
        <dbReference type="Rhea" id="RHEA-COMP:10688"/>
        <dbReference type="Rhea" id="RHEA-COMP:10689"/>
        <dbReference type="ChEBI" id="CHEBI:15378"/>
        <dbReference type="ChEBI" id="CHEBI:57856"/>
        <dbReference type="ChEBI" id="CHEBI:59789"/>
        <dbReference type="ChEBI" id="CHEBI:74269"/>
        <dbReference type="ChEBI" id="CHEBI:74481"/>
        <dbReference type="EC" id="2.1.1.264"/>
    </reaction>
</comment>
<dbReference type="CDD" id="cd11715">
    <property type="entry name" value="THUMP_AdoMetMT"/>
    <property type="match status" value="1"/>
</dbReference>
<dbReference type="eggNOG" id="COG1092">
    <property type="taxonomic scope" value="Bacteria"/>
</dbReference>
<keyword evidence="4 6" id="KW-0808">Transferase</keyword>
<protein>
    <recommendedName>
        <fullName evidence="6">Ribosomal RNA large subunit methyltransferase K/L</fullName>
    </recommendedName>
    <domain>
        <recommendedName>
            <fullName evidence="6">23S rRNA m2G2445 methyltransferase</fullName>
            <ecNumber evidence="6">2.1.1.173</ecNumber>
        </recommendedName>
        <alternativeName>
            <fullName evidence="6">rRNA (guanine-N(2)-)-methyltransferase RlmL</fullName>
        </alternativeName>
    </domain>
    <domain>
        <recommendedName>
            <fullName evidence="6">23S rRNA m7G2069 methyltransferase</fullName>
            <ecNumber evidence="6">2.1.1.264</ecNumber>
        </recommendedName>
        <alternativeName>
            <fullName evidence="6">rRNA (guanine-N(7)-)-methyltransferase RlmK</fullName>
        </alternativeName>
    </domain>
</protein>
<dbReference type="GO" id="GO:0052915">
    <property type="term" value="F:23S rRNA (guanine(2445)-N(2))-methyltransferase activity"/>
    <property type="evidence" value="ECO:0007669"/>
    <property type="project" value="UniProtKB-UniRule"/>
</dbReference>
<comment type="catalytic activity">
    <reaction evidence="6">
        <text>guanosine(2445) in 23S rRNA + S-adenosyl-L-methionine = N(2)-methylguanosine(2445) in 23S rRNA + S-adenosyl-L-homocysteine + H(+)</text>
        <dbReference type="Rhea" id="RHEA:42740"/>
        <dbReference type="Rhea" id="RHEA-COMP:10215"/>
        <dbReference type="Rhea" id="RHEA-COMP:10216"/>
        <dbReference type="ChEBI" id="CHEBI:15378"/>
        <dbReference type="ChEBI" id="CHEBI:57856"/>
        <dbReference type="ChEBI" id="CHEBI:59789"/>
        <dbReference type="ChEBI" id="CHEBI:74269"/>
        <dbReference type="ChEBI" id="CHEBI:74481"/>
        <dbReference type="EC" id="2.1.1.173"/>
    </reaction>
</comment>
<evidence type="ECO:0000256" key="7">
    <source>
        <dbReference type="PROSITE-ProRule" id="PRU00529"/>
    </source>
</evidence>
<comment type="subcellular location">
    <subcellularLocation>
        <location evidence="6">Cytoplasm</location>
    </subcellularLocation>
</comment>
<dbReference type="NCBIfam" id="NF008748">
    <property type="entry name" value="PRK11783.1"/>
    <property type="match status" value="1"/>
</dbReference>
<dbReference type="InterPro" id="IPR004114">
    <property type="entry name" value="THUMP_dom"/>
</dbReference>
<dbReference type="Gene3D" id="3.30.2130.30">
    <property type="match status" value="1"/>
</dbReference>
<dbReference type="STRING" id="314285.KT71_14724"/>
<comment type="similarity">
    <text evidence="6">Belongs to the methyltransferase superfamily. RlmKL family.</text>
</comment>
<dbReference type="Gene3D" id="3.30.750.80">
    <property type="entry name" value="RNA methyltransferase domain (HRMD) like"/>
    <property type="match status" value="1"/>
</dbReference>
<evidence type="ECO:0000256" key="5">
    <source>
        <dbReference type="ARBA" id="ARBA00022691"/>
    </source>
</evidence>
<evidence type="ECO:0000256" key="1">
    <source>
        <dbReference type="ARBA" id="ARBA00022490"/>
    </source>
</evidence>
<dbReference type="OrthoDB" id="9809404at2"/>
<dbReference type="Proteomes" id="UP000019205">
    <property type="component" value="Chromosome"/>
</dbReference>
<dbReference type="SMART" id="SM00981">
    <property type="entry name" value="THUMP"/>
    <property type="match status" value="1"/>
</dbReference>
<dbReference type="SUPFAM" id="SSF53335">
    <property type="entry name" value="S-adenosyl-L-methionine-dependent methyltransferases"/>
    <property type="match status" value="2"/>
</dbReference>
<evidence type="ECO:0000259" key="8">
    <source>
        <dbReference type="PROSITE" id="PS51165"/>
    </source>
</evidence>